<comment type="caution">
    <text evidence="3">The sequence shown here is derived from an EMBL/GenBank/DDBJ whole genome shotgun (WGS) entry which is preliminary data.</text>
</comment>
<comment type="similarity">
    <text evidence="1">Belongs to the ARG7 family.</text>
</comment>
<reference evidence="4" key="1">
    <citation type="journal article" date="2019" name="Curr. Biol.">
        <title>Genome Sequence of Striga asiatica Provides Insight into the Evolution of Plant Parasitism.</title>
        <authorList>
            <person name="Yoshida S."/>
            <person name="Kim S."/>
            <person name="Wafula E.K."/>
            <person name="Tanskanen J."/>
            <person name="Kim Y.M."/>
            <person name="Honaas L."/>
            <person name="Yang Z."/>
            <person name="Spallek T."/>
            <person name="Conn C.E."/>
            <person name="Ichihashi Y."/>
            <person name="Cheong K."/>
            <person name="Cui S."/>
            <person name="Der J.P."/>
            <person name="Gundlach H."/>
            <person name="Jiao Y."/>
            <person name="Hori C."/>
            <person name="Ishida J.K."/>
            <person name="Kasahara H."/>
            <person name="Kiba T."/>
            <person name="Kim M.S."/>
            <person name="Koo N."/>
            <person name="Laohavisit A."/>
            <person name="Lee Y.H."/>
            <person name="Lumba S."/>
            <person name="McCourt P."/>
            <person name="Mortimer J.C."/>
            <person name="Mutuku J.M."/>
            <person name="Nomura T."/>
            <person name="Sasaki-Sekimoto Y."/>
            <person name="Seto Y."/>
            <person name="Wang Y."/>
            <person name="Wakatake T."/>
            <person name="Sakakibara H."/>
            <person name="Demura T."/>
            <person name="Yamaguchi S."/>
            <person name="Yoneyama K."/>
            <person name="Manabe R.I."/>
            <person name="Nelson D.C."/>
            <person name="Schulman A.H."/>
            <person name="Timko M.P."/>
            <person name="dePamphilis C.W."/>
            <person name="Choi D."/>
            <person name="Shirasu K."/>
        </authorList>
    </citation>
    <scope>NUCLEOTIDE SEQUENCE [LARGE SCALE GENOMIC DNA]</scope>
    <source>
        <strain evidence="4">cv. UVA1</strain>
    </source>
</reference>
<keyword evidence="4" id="KW-1185">Reference proteome</keyword>
<dbReference type="InterPro" id="IPR003676">
    <property type="entry name" value="SAUR_fam"/>
</dbReference>
<evidence type="ECO:0000313" key="4">
    <source>
        <dbReference type="Proteomes" id="UP000325081"/>
    </source>
</evidence>
<name>A0A5A7R8B3_STRAF</name>
<gene>
    <name evidence="3" type="ORF">STAS_31202</name>
</gene>
<dbReference type="PANTHER" id="PTHR31374:SF6">
    <property type="entry name" value="OS04G0608300 PROTEIN"/>
    <property type="match status" value="1"/>
</dbReference>
<sequence length="208" mass="23265">MEYSSSRKSSNKIRDIVRLQQMLKKWKNLAKNNTTTLNDTSGNNASSGTTTTKSGGIKFLKKTLSFSEKELSGTISSSSSSSFVPKGYVAVCVGKDELKRFVIPTEYLSHQVFAILLRQAEEEFGFQTEGVLKLPCHVELFEKILKMMEDNKSMRRSSSTSSLVSLNDEGLGFSGEIRDLINYSSHVDVVSNERKLPPPPHHHPQMCR</sequence>
<evidence type="ECO:0000256" key="1">
    <source>
        <dbReference type="ARBA" id="ARBA00006974"/>
    </source>
</evidence>
<dbReference type="AlphaFoldDB" id="A0A5A7R8B3"/>
<dbReference type="OrthoDB" id="670661at2759"/>
<accession>A0A5A7R8B3</accession>
<protein>
    <submittedName>
        <fullName evidence="3">SAUR-like auxin-responsive protein family</fullName>
    </submittedName>
</protein>
<evidence type="ECO:0000313" key="3">
    <source>
        <dbReference type="EMBL" id="GER53662.1"/>
    </source>
</evidence>
<dbReference type="EMBL" id="BKCP01010626">
    <property type="protein sequence ID" value="GER53662.1"/>
    <property type="molecule type" value="Genomic_DNA"/>
</dbReference>
<dbReference type="PANTHER" id="PTHR31374">
    <property type="entry name" value="AUXIN-INDUCED PROTEIN-LIKE-RELATED"/>
    <property type="match status" value="1"/>
</dbReference>
<dbReference type="Pfam" id="PF02519">
    <property type="entry name" value="Auxin_inducible"/>
    <property type="match status" value="1"/>
</dbReference>
<organism evidence="3 4">
    <name type="scientific">Striga asiatica</name>
    <name type="common">Asiatic witchweed</name>
    <name type="synonym">Buchnera asiatica</name>
    <dbReference type="NCBI Taxonomy" id="4170"/>
    <lineage>
        <taxon>Eukaryota</taxon>
        <taxon>Viridiplantae</taxon>
        <taxon>Streptophyta</taxon>
        <taxon>Embryophyta</taxon>
        <taxon>Tracheophyta</taxon>
        <taxon>Spermatophyta</taxon>
        <taxon>Magnoliopsida</taxon>
        <taxon>eudicotyledons</taxon>
        <taxon>Gunneridae</taxon>
        <taxon>Pentapetalae</taxon>
        <taxon>asterids</taxon>
        <taxon>lamiids</taxon>
        <taxon>Lamiales</taxon>
        <taxon>Orobanchaceae</taxon>
        <taxon>Buchnereae</taxon>
        <taxon>Striga</taxon>
    </lineage>
</organism>
<dbReference type="GO" id="GO:0009733">
    <property type="term" value="P:response to auxin"/>
    <property type="evidence" value="ECO:0007669"/>
    <property type="project" value="InterPro"/>
</dbReference>
<feature type="region of interest" description="Disordered" evidence="2">
    <location>
        <begin position="34"/>
        <end position="53"/>
    </location>
</feature>
<dbReference type="Proteomes" id="UP000325081">
    <property type="component" value="Unassembled WGS sequence"/>
</dbReference>
<evidence type="ECO:0000256" key="2">
    <source>
        <dbReference type="SAM" id="MobiDB-lite"/>
    </source>
</evidence>
<proteinExistence type="inferred from homology"/>